<dbReference type="Proteomes" id="UP000278627">
    <property type="component" value="Unassembled WGS sequence"/>
</dbReference>
<evidence type="ECO:0000313" key="8">
    <source>
        <dbReference type="Proteomes" id="UP000278627"/>
    </source>
</evidence>
<feature type="domain" description="KOW" evidence="6">
    <location>
        <begin position="109"/>
        <end position="136"/>
    </location>
</feature>
<sequence length="313" mass="36815">MWPTRVLSRSVRRTYMELDFAKHMPKEYVEKVKRTVPKKVYTNRYGAPDIVRWTLHPDDYVPSDGRPWELETFEKNVQRARDYHQHKLMHKFFELRHEKKVAIPAEEWTIFPGDLVQVMIGKDKGKTGVVSRVNKETNAIFVKGRHTKLINDSENFSDMDPLYRQIEQPLYVHKGQVKLIDPSDKYVTHELALAVKENSHIQLSTVLFIHSVDMTSFFYFSEPCEAAWVLNEEGNEYIRISKKSKFQIPVPQLARVTSEYLSPDRYVEVEGKDTPAEIVLEKTYKPVLKSFEEEIADAMGIQDKRKLQPSYWY</sequence>
<evidence type="ECO:0000256" key="5">
    <source>
        <dbReference type="ARBA" id="ARBA00035357"/>
    </source>
</evidence>
<dbReference type="GO" id="GO:0005840">
    <property type="term" value="C:ribosome"/>
    <property type="evidence" value="ECO:0007669"/>
    <property type="project" value="UniProtKB-KW"/>
</dbReference>
<dbReference type="STRING" id="6280.A0A0N4SYH8"/>
<dbReference type="GO" id="GO:0003723">
    <property type="term" value="F:RNA binding"/>
    <property type="evidence" value="ECO:0007669"/>
    <property type="project" value="InterPro"/>
</dbReference>
<dbReference type="Gene3D" id="2.30.30.30">
    <property type="match status" value="1"/>
</dbReference>
<evidence type="ECO:0000313" key="7">
    <source>
        <dbReference type="EMBL" id="VDN81975.1"/>
    </source>
</evidence>
<reference evidence="7 8" key="2">
    <citation type="submission" date="2018-11" db="EMBL/GenBank/DDBJ databases">
        <authorList>
            <consortium name="Pathogen Informatics"/>
        </authorList>
    </citation>
    <scope>NUCLEOTIDE SEQUENCE [LARGE SCALE GENOMIC DNA]</scope>
</reference>
<dbReference type="CDD" id="cd06089">
    <property type="entry name" value="KOW_RPL26"/>
    <property type="match status" value="1"/>
</dbReference>
<keyword evidence="3" id="KW-0687">Ribonucleoprotein</keyword>
<dbReference type="InterPro" id="IPR005824">
    <property type="entry name" value="KOW"/>
</dbReference>
<dbReference type="AlphaFoldDB" id="A0A0N4SYH8"/>
<dbReference type="GO" id="GO:1990904">
    <property type="term" value="C:ribonucleoprotein complex"/>
    <property type="evidence" value="ECO:0007669"/>
    <property type="project" value="UniProtKB-KW"/>
</dbReference>
<gene>
    <name evidence="7" type="ORF">BPAG_LOCUS789</name>
</gene>
<dbReference type="EMBL" id="UZAD01000043">
    <property type="protein sequence ID" value="VDN81975.1"/>
    <property type="molecule type" value="Genomic_DNA"/>
</dbReference>
<comment type="similarity">
    <text evidence="1">Belongs to the universal ribosomal protein uL24 family.</text>
</comment>
<keyword evidence="8" id="KW-1185">Reference proteome</keyword>
<evidence type="ECO:0000256" key="1">
    <source>
        <dbReference type="ARBA" id="ARBA00010618"/>
    </source>
</evidence>
<dbReference type="InterPro" id="IPR041988">
    <property type="entry name" value="Ribosomal_uL24_KOW"/>
</dbReference>
<proteinExistence type="inferred from homology"/>
<dbReference type="InterPro" id="IPR003256">
    <property type="entry name" value="Ribosomal_uL24"/>
</dbReference>
<name>A0A0N4SYH8_BRUPA</name>
<evidence type="ECO:0000256" key="3">
    <source>
        <dbReference type="ARBA" id="ARBA00023274"/>
    </source>
</evidence>
<dbReference type="InterPro" id="IPR008991">
    <property type="entry name" value="Translation_prot_SH3-like_sf"/>
</dbReference>
<reference evidence="9" key="1">
    <citation type="submission" date="2017-02" db="UniProtKB">
        <authorList>
            <consortium name="WormBaseParasite"/>
        </authorList>
    </citation>
    <scope>IDENTIFICATION</scope>
</reference>
<evidence type="ECO:0000256" key="2">
    <source>
        <dbReference type="ARBA" id="ARBA00022980"/>
    </source>
</evidence>
<dbReference type="GO" id="GO:0006412">
    <property type="term" value="P:translation"/>
    <property type="evidence" value="ECO:0007669"/>
    <property type="project" value="InterPro"/>
</dbReference>
<dbReference type="Pfam" id="PF00467">
    <property type="entry name" value="KOW"/>
    <property type="match status" value="1"/>
</dbReference>
<dbReference type="SMART" id="SM00739">
    <property type="entry name" value="KOW"/>
    <property type="match status" value="1"/>
</dbReference>
<accession>A0A0N4SYH8</accession>
<dbReference type="InterPro" id="IPR005825">
    <property type="entry name" value="Ribosomal_uL24_CS"/>
</dbReference>
<dbReference type="PANTHER" id="PTHR12903">
    <property type="entry name" value="MITOCHONDRIAL RIBOSOMAL PROTEIN L24"/>
    <property type="match status" value="1"/>
</dbReference>
<evidence type="ECO:0000313" key="9">
    <source>
        <dbReference type="WBParaSite" id="BPAG_0000078801-mRNA-1"/>
    </source>
</evidence>
<dbReference type="InterPro" id="IPR014722">
    <property type="entry name" value="Rib_uL2_dom2"/>
</dbReference>
<dbReference type="GO" id="GO:0003735">
    <property type="term" value="F:structural constituent of ribosome"/>
    <property type="evidence" value="ECO:0007669"/>
    <property type="project" value="InterPro"/>
</dbReference>
<evidence type="ECO:0000259" key="6">
    <source>
        <dbReference type="SMART" id="SM00739"/>
    </source>
</evidence>
<dbReference type="SUPFAM" id="SSF50104">
    <property type="entry name" value="Translation proteins SH3-like domain"/>
    <property type="match status" value="1"/>
</dbReference>
<protein>
    <recommendedName>
        <fullName evidence="4">Large ribosomal subunit protein uL24m</fullName>
    </recommendedName>
    <alternativeName>
        <fullName evidence="5">39S ribosomal protein L24, mitochondrial</fullName>
    </alternativeName>
</protein>
<evidence type="ECO:0000256" key="4">
    <source>
        <dbReference type="ARBA" id="ARBA00035283"/>
    </source>
</evidence>
<organism evidence="9">
    <name type="scientific">Brugia pahangi</name>
    <name type="common">Filarial nematode worm</name>
    <dbReference type="NCBI Taxonomy" id="6280"/>
    <lineage>
        <taxon>Eukaryota</taxon>
        <taxon>Metazoa</taxon>
        <taxon>Ecdysozoa</taxon>
        <taxon>Nematoda</taxon>
        <taxon>Chromadorea</taxon>
        <taxon>Rhabditida</taxon>
        <taxon>Spirurina</taxon>
        <taxon>Spiruromorpha</taxon>
        <taxon>Filarioidea</taxon>
        <taxon>Onchocercidae</taxon>
        <taxon>Brugia</taxon>
    </lineage>
</organism>
<keyword evidence="2" id="KW-0689">Ribosomal protein</keyword>
<dbReference type="PROSITE" id="PS01108">
    <property type="entry name" value="RIBOSOMAL_L24"/>
    <property type="match status" value="1"/>
</dbReference>
<dbReference type="WBParaSite" id="BPAG_0000078801-mRNA-1">
    <property type="protein sequence ID" value="BPAG_0000078801-mRNA-1"/>
    <property type="gene ID" value="BPAG_0000078801"/>
</dbReference>